<dbReference type="PANTHER" id="PTHR15665:SF1">
    <property type="entry name" value="PROTEIN ASTEROID HOMOLOG 1"/>
    <property type="match status" value="1"/>
</dbReference>
<comment type="similarity">
    <text evidence="1">Belongs to the asteroid family.</text>
</comment>
<organism evidence="4 5">
    <name type="scientific">Thelonectria olida</name>
    <dbReference type="NCBI Taxonomy" id="1576542"/>
    <lineage>
        <taxon>Eukaryota</taxon>
        <taxon>Fungi</taxon>
        <taxon>Dikarya</taxon>
        <taxon>Ascomycota</taxon>
        <taxon>Pezizomycotina</taxon>
        <taxon>Sordariomycetes</taxon>
        <taxon>Hypocreomycetidae</taxon>
        <taxon>Hypocreales</taxon>
        <taxon>Nectriaceae</taxon>
        <taxon>Thelonectria</taxon>
    </lineage>
</organism>
<dbReference type="InterPro" id="IPR026832">
    <property type="entry name" value="Asteroid"/>
</dbReference>
<dbReference type="Pfam" id="PF12813">
    <property type="entry name" value="XPG_I_2"/>
    <property type="match status" value="1"/>
</dbReference>
<keyword evidence="5" id="KW-1185">Reference proteome</keyword>
<feature type="compositionally biased region" description="Basic residues" evidence="2">
    <location>
        <begin position="539"/>
        <end position="554"/>
    </location>
</feature>
<evidence type="ECO:0000259" key="3">
    <source>
        <dbReference type="Pfam" id="PF12813"/>
    </source>
</evidence>
<dbReference type="SUPFAM" id="SSF88723">
    <property type="entry name" value="PIN domain-like"/>
    <property type="match status" value="1"/>
</dbReference>
<dbReference type="InterPro" id="IPR029060">
    <property type="entry name" value="PIN-like_dom_sf"/>
</dbReference>
<accession>A0A9P8W318</accession>
<sequence>MGIPHLISTLEPFAIHGLLDDQSIVVDGPALAYHVLYICNRNGVVLPSYQLLGDTVVAWLDELVRRRVRVEAIYFDGHLPLGKRLVRMERMAKSFHQLKLAHSVDTKGRPRDYLCSPMHKLLTSDLFSTKAPPGKPFLPPSFHVPAVIDALRLSPRYRPLVRLVPGEADAYCARHLLNSGGTVLTSDSDLLAHDLGSGRVVFLRDIYIDGDSRLACTTFSPSQICERLGLPSSDQICRLAYERRQNPNSSLPQILQECFKPIGHASLYEEFCQEYLHHETAPLPASQSGTPLRIDSLDPRISELVLQFENPSDAKDFSQYKIFLPILIEDPSRGSAWEQTTSVRQLAYTILRHMIPGNSSSVQEYRRVNNTAQKGRKLDLMHKGFTQEFSKALVDLMVGVQSSVDNDVELSWLVFCLIVDIRHCCEEEKQSHCLKMLQRASRTRSYNKVSWDVIHFVGQLQAAYYSFRILHQIISLVPTTEVKSNLHDMLASVPPLTKFPDIDRVIGLLLRTQEIQTLAIVKKFVSLPEEELQQEPRRTRSKQPKASRGGRRAAKASARIDSQTGRNPFEFLAQYD</sequence>
<dbReference type="PANTHER" id="PTHR15665">
    <property type="entry name" value="ASTEROID PROTEIN"/>
    <property type="match status" value="1"/>
</dbReference>
<proteinExistence type="inferred from homology"/>
<dbReference type="Gene3D" id="3.40.50.1010">
    <property type="entry name" value="5'-nuclease"/>
    <property type="match status" value="1"/>
</dbReference>
<dbReference type="OrthoDB" id="5297549at2759"/>
<protein>
    <submittedName>
        <fullName evidence="4">XPG domain containing-domain-containing protein</fullName>
    </submittedName>
</protein>
<name>A0A9P8W318_9HYPO</name>
<evidence type="ECO:0000256" key="1">
    <source>
        <dbReference type="ARBA" id="ARBA00007398"/>
    </source>
</evidence>
<dbReference type="InterPro" id="IPR039436">
    <property type="entry name" value="Asteroid_dom"/>
</dbReference>
<evidence type="ECO:0000313" key="4">
    <source>
        <dbReference type="EMBL" id="KAH6889110.1"/>
    </source>
</evidence>
<dbReference type="Proteomes" id="UP000777438">
    <property type="component" value="Unassembled WGS sequence"/>
</dbReference>
<evidence type="ECO:0000313" key="5">
    <source>
        <dbReference type="Proteomes" id="UP000777438"/>
    </source>
</evidence>
<evidence type="ECO:0000256" key="2">
    <source>
        <dbReference type="SAM" id="MobiDB-lite"/>
    </source>
</evidence>
<dbReference type="EMBL" id="JAGPYM010000011">
    <property type="protein sequence ID" value="KAH6889110.1"/>
    <property type="molecule type" value="Genomic_DNA"/>
</dbReference>
<gene>
    <name evidence="4" type="ORF">B0T10DRAFT_440671</name>
</gene>
<feature type="domain" description="Asteroid" evidence="3">
    <location>
        <begin position="140"/>
        <end position="373"/>
    </location>
</feature>
<reference evidence="4 5" key="1">
    <citation type="journal article" date="2021" name="Nat. Commun.">
        <title>Genetic determinants of endophytism in the Arabidopsis root mycobiome.</title>
        <authorList>
            <person name="Mesny F."/>
            <person name="Miyauchi S."/>
            <person name="Thiergart T."/>
            <person name="Pickel B."/>
            <person name="Atanasova L."/>
            <person name="Karlsson M."/>
            <person name="Huettel B."/>
            <person name="Barry K.W."/>
            <person name="Haridas S."/>
            <person name="Chen C."/>
            <person name="Bauer D."/>
            <person name="Andreopoulos W."/>
            <person name="Pangilinan J."/>
            <person name="LaButti K."/>
            <person name="Riley R."/>
            <person name="Lipzen A."/>
            <person name="Clum A."/>
            <person name="Drula E."/>
            <person name="Henrissat B."/>
            <person name="Kohler A."/>
            <person name="Grigoriev I.V."/>
            <person name="Martin F.M."/>
            <person name="Hacquard S."/>
        </authorList>
    </citation>
    <scope>NUCLEOTIDE SEQUENCE [LARGE SCALE GENOMIC DNA]</scope>
    <source>
        <strain evidence="4 5">MPI-CAGE-CH-0241</strain>
    </source>
</reference>
<dbReference type="AlphaFoldDB" id="A0A9P8W318"/>
<feature type="region of interest" description="Disordered" evidence="2">
    <location>
        <begin position="531"/>
        <end position="576"/>
    </location>
</feature>
<comment type="caution">
    <text evidence="4">The sequence shown here is derived from an EMBL/GenBank/DDBJ whole genome shotgun (WGS) entry which is preliminary data.</text>
</comment>